<accession>A0A0R1YJP7</accession>
<dbReference type="PROSITE" id="PS50943">
    <property type="entry name" value="HTH_CROC1"/>
    <property type="match status" value="1"/>
</dbReference>
<keyword evidence="2" id="KW-0238">DNA-binding</keyword>
<gene>
    <name evidence="2" type="ORF">FD47_GL001845</name>
</gene>
<name>A0A0R1YJP7_9LACO</name>
<comment type="caution">
    <text evidence="2">The sequence shown here is derived from an EMBL/GenBank/DDBJ whole genome shotgun (WGS) entry which is preliminary data.</text>
</comment>
<reference evidence="2 3" key="1">
    <citation type="journal article" date="2015" name="Genome Announc.">
        <title>Expanding the biotechnology potential of lactobacilli through comparative genomics of 213 strains and associated genera.</title>
        <authorList>
            <person name="Sun Z."/>
            <person name="Harris H.M."/>
            <person name="McCann A."/>
            <person name="Guo C."/>
            <person name="Argimon S."/>
            <person name="Zhang W."/>
            <person name="Yang X."/>
            <person name="Jeffery I.B."/>
            <person name="Cooney J.C."/>
            <person name="Kagawa T.F."/>
            <person name="Liu W."/>
            <person name="Song Y."/>
            <person name="Salvetti E."/>
            <person name="Wrobel A."/>
            <person name="Rasinkangas P."/>
            <person name="Parkhill J."/>
            <person name="Rea M.C."/>
            <person name="O'Sullivan O."/>
            <person name="Ritari J."/>
            <person name="Douillard F.P."/>
            <person name="Paul Ross R."/>
            <person name="Yang R."/>
            <person name="Briner A.E."/>
            <person name="Felis G.E."/>
            <person name="de Vos W.M."/>
            <person name="Barrangou R."/>
            <person name="Klaenhammer T.R."/>
            <person name="Caufield P.W."/>
            <person name="Cui Y."/>
            <person name="Zhang H."/>
            <person name="O'Toole P.W."/>
        </authorList>
    </citation>
    <scope>NUCLEOTIDE SEQUENCE [LARGE SCALE GENOMIC DNA]</scope>
    <source>
        <strain evidence="2 3">DSM 18390</strain>
    </source>
</reference>
<dbReference type="EMBL" id="AZFZ01000040">
    <property type="protein sequence ID" value="KRM42477.1"/>
    <property type="molecule type" value="Genomic_DNA"/>
</dbReference>
<dbReference type="Gene3D" id="1.10.260.40">
    <property type="entry name" value="lambda repressor-like DNA-binding domains"/>
    <property type="match status" value="1"/>
</dbReference>
<dbReference type="AlphaFoldDB" id="A0A0R1YJP7"/>
<organism evidence="2 3">
    <name type="scientific">Lentilactobacillus parafarraginis DSM 18390 = JCM 14109</name>
    <dbReference type="NCBI Taxonomy" id="1423786"/>
    <lineage>
        <taxon>Bacteria</taxon>
        <taxon>Bacillati</taxon>
        <taxon>Bacillota</taxon>
        <taxon>Bacilli</taxon>
        <taxon>Lactobacillales</taxon>
        <taxon>Lactobacillaceae</taxon>
        <taxon>Lentilactobacillus</taxon>
    </lineage>
</organism>
<dbReference type="InterPro" id="IPR001387">
    <property type="entry name" value="Cro/C1-type_HTH"/>
</dbReference>
<dbReference type="Pfam" id="PF01381">
    <property type="entry name" value="HTH_3"/>
    <property type="match status" value="1"/>
</dbReference>
<dbReference type="CDD" id="cd00093">
    <property type="entry name" value="HTH_XRE"/>
    <property type="match status" value="1"/>
</dbReference>
<dbReference type="Proteomes" id="UP000051010">
    <property type="component" value="Unassembled WGS sequence"/>
</dbReference>
<evidence type="ECO:0000313" key="3">
    <source>
        <dbReference type="Proteomes" id="UP000051010"/>
    </source>
</evidence>
<dbReference type="RefSeq" id="WP_054735339.1">
    <property type="nucleotide sequence ID" value="NZ_AZFZ01000040.1"/>
</dbReference>
<dbReference type="InterPro" id="IPR010982">
    <property type="entry name" value="Lambda_DNA-bd_dom_sf"/>
</dbReference>
<sequence length="91" mass="10100">MSKIDDYSKKRGQNDSLFASEVKQSAFNLDAAVAVTNLRKSLHLNQREFAALVGKPQSTISRIEHGSMNVSTQVLSQIAAGTHRRLKIQFI</sequence>
<protein>
    <submittedName>
        <fullName evidence="2">DNA-binding helix-turn-helix protein</fullName>
    </submittedName>
</protein>
<dbReference type="SUPFAM" id="SSF47413">
    <property type="entry name" value="lambda repressor-like DNA-binding domains"/>
    <property type="match status" value="1"/>
</dbReference>
<feature type="domain" description="HTH cro/C1-type" evidence="1">
    <location>
        <begin position="35"/>
        <end position="89"/>
    </location>
</feature>
<dbReference type="GO" id="GO:0003677">
    <property type="term" value="F:DNA binding"/>
    <property type="evidence" value="ECO:0007669"/>
    <property type="project" value="UniProtKB-KW"/>
</dbReference>
<evidence type="ECO:0000313" key="2">
    <source>
        <dbReference type="EMBL" id="KRM42477.1"/>
    </source>
</evidence>
<dbReference type="SMART" id="SM00530">
    <property type="entry name" value="HTH_XRE"/>
    <property type="match status" value="1"/>
</dbReference>
<dbReference type="PATRIC" id="fig|1423786.4.peg.1950"/>
<evidence type="ECO:0000259" key="1">
    <source>
        <dbReference type="PROSITE" id="PS50943"/>
    </source>
</evidence>
<proteinExistence type="predicted"/>